<evidence type="ECO:0000313" key="4">
    <source>
        <dbReference type="EMBL" id="ELU44066.1"/>
    </source>
</evidence>
<dbReference type="Pfam" id="PF00106">
    <property type="entry name" value="adh_short"/>
    <property type="match status" value="1"/>
</dbReference>
<reference evidence="4 5" key="1">
    <citation type="journal article" date="2013" name="Nat. Commun.">
        <title>The evolution and pathogenic mechanisms of the rice sheath blight pathogen.</title>
        <authorList>
            <person name="Zheng A."/>
            <person name="Lin R."/>
            <person name="Xu L."/>
            <person name="Qin P."/>
            <person name="Tang C."/>
            <person name="Ai P."/>
            <person name="Zhang D."/>
            <person name="Liu Y."/>
            <person name="Sun Z."/>
            <person name="Feng H."/>
            <person name="Wang Y."/>
            <person name="Chen Y."/>
            <person name="Liang X."/>
            <person name="Fu R."/>
            <person name="Li Q."/>
            <person name="Zhang J."/>
            <person name="Yu X."/>
            <person name="Xie Z."/>
            <person name="Ding L."/>
            <person name="Guan P."/>
            <person name="Tang J."/>
            <person name="Liang Y."/>
            <person name="Wang S."/>
            <person name="Deng Q."/>
            <person name="Li S."/>
            <person name="Zhu J."/>
            <person name="Wang L."/>
            <person name="Liu H."/>
            <person name="Li P."/>
        </authorList>
    </citation>
    <scope>NUCLEOTIDE SEQUENCE [LARGE SCALE GENOMIC DNA]</scope>
    <source>
        <strain evidence="5">AG-1 IA</strain>
    </source>
</reference>
<dbReference type="PANTHER" id="PTHR24320">
    <property type="entry name" value="RETINOL DEHYDROGENASE"/>
    <property type="match status" value="1"/>
</dbReference>
<keyword evidence="2" id="KW-0560">Oxidoreductase</keyword>
<dbReference type="InterPro" id="IPR036291">
    <property type="entry name" value="NAD(P)-bd_dom_sf"/>
</dbReference>
<evidence type="ECO:0000256" key="1">
    <source>
        <dbReference type="ARBA" id="ARBA00006484"/>
    </source>
</evidence>
<comment type="caution">
    <text evidence="4">The sequence shown here is derived from an EMBL/GenBank/DDBJ whole genome shotgun (WGS) entry which is preliminary data.</text>
</comment>
<dbReference type="OrthoDB" id="542013at2759"/>
<dbReference type="Proteomes" id="UP000011668">
    <property type="component" value="Unassembled WGS sequence"/>
</dbReference>
<name>L8X151_THACA</name>
<dbReference type="InterPro" id="IPR002347">
    <property type="entry name" value="SDR_fam"/>
</dbReference>
<dbReference type="GO" id="GO:0016491">
    <property type="term" value="F:oxidoreductase activity"/>
    <property type="evidence" value="ECO:0007669"/>
    <property type="project" value="UniProtKB-KW"/>
</dbReference>
<feature type="compositionally biased region" description="Basic and acidic residues" evidence="3">
    <location>
        <begin position="1"/>
        <end position="14"/>
    </location>
</feature>
<evidence type="ECO:0000256" key="3">
    <source>
        <dbReference type="SAM" id="MobiDB-lite"/>
    </source>
</evidence>
<dbReference type="PANTHER" id="PTHR24320:SF152">
    <property type="entry name" value="SHORT-CHAIN DEHYDROGENASE_REDUCTASE FAMILY PROTEIN"/>
    <property type="match status" value="1"/>
</dbReference>
<comment type="similarity">
    <text evidence="1">Belongs to the short-chain dehydrogenases/reductases (SDR) family.</text>
</comment>
<dbReference type="AlphaFoldDB" id="L8X151"/>
<keyword evidence="5" id="KW-1185">Reference proteome</keyword>
<gene>
    <name evidence="4" type="ORF">AG1IA_01902</name>
</gene>
<dbReference type="PRINTS" id="PR00081">
    <property type="entry name" value="GDHRDH"/>
</dbReference>
<proteinExistence type="inferred from homology"/>
<accession>L8X151</accession>
<dbReference type="EMBL" id="AFRT01000437">
    <property type="protein sequence ID" value="ELU44066.1"/>
    <property type="molecule type" value="Genomic_DNA"/>
</dbReference>
<sequence length="418" mass="45853">MRPDSDTVSERHSLGDGPGESTDLANWFAGRPLHTQAVSTPSSHDTMPYSQNEHVALVAWLLSMLSFARIQLDNFLAPFYPDMTMPVADLSGKLAIVTGANSGIGLEAARALARMNAHVVLACRNEMKGEEAKRHIIENTGNLKVEVEALDCANLASIREFLSRWREREMKPVDILINNAGGCTLACIRSDSDMVYCFQGGLTGTISLTEDGHEQMYQTNHLAHVLLTHGMLNLGCVAPNGRIISVSSAGFYGSDPLSKRNIGNRDILAKFNNQAGAKLSLGEMLQLYFRSKASQAVWSMALQCRLSKKEAWKGITVHSCHPGTVKSSIWSQPEGAGSMADAASNLMKFGARTLGITSEQGAITAVWLAVAPEPTSSNLKGRFWDRKQWKWVNPWSLSVHLQDELWDLWCEEAGMHLN</sequence>
<evidence type="ECO:0000313" key="5">
    <source>
        <dbReference type="Proteomes" id="UP000011668"/>
    </source>
</evidence>
<dbReference type="OMA" id="PPAWEQH"/>
<dbReference type="STRING" id="983506.L8X151"/>
<feature type="region of interest" description="Disordered" evidence="3">
    <location>
        <begin position="1"/>
        <end position="21"/>
    </location>
</feature>
<dbReference type="SUPFAM" id="SSF51735">
    <property type="entry name" value="NAD(P)-binding Rossmann-fold domains"/>
    <property type="match status" value="1"/>
</dbReference>
<dbReference type="Gene3D" id="3.40.50.720">
    <property type="entry name" value="NAD(P)-binding Rossmann-like Domain"/>
    <property type="match status" value="1"/>
</dbReference>
<evidence type="ECO:0000256" key="2">
    <source>
        <dbReference type="ARBA" id="ARBA00023002"/>
    </source>
</evidence>
<organism evidence="4 5">
    <name type="scientific">Thanatephorus cucumeris (strain AG1-IA)</name>
    <name type="common">Rice sheath blight fungus</name>
    <name type="synonym">Rhizoctonia solani</name>
    <dbReference type="NCBI Taxonomy" id="983506"/>
    <lineage>
        <taxon>Eukaryota</taxon>
        <taxon>Fungi</taxon>
        <taxon>Dikarya</taxon>
        <taxon>Basidiomycota</taxon>
        <taxon>Agaricomycotina</taxon>
        <taxon>Agaricomycetes</taxon>
        <taxon>Cantharellales</taxon>
        <taxon>Ceratobasidiaceae</taxon>
        <taxon>Rhizoctonia</taxon>
        <taxon>Rhizoctonia solani AG-1</taxon>
    </lineage>
</organism>
<protein>
    <submittedName>
        <fullName evidence="4">Short chain dehydrogenase domain-containing protein</fullName>
    </submittedName>
</protein>
<dbReference type="HOGENOM" id="CLU_010194_44_2_1"/>